<evidence type="ECO:0000313" key="2">
    <source>
        <dbReference type="EMBL" id="BAN49325.1"/>
    </source>
</evidence>
<dbReference type="PATRIC" id="fig|1245471.3.peg.3628"/>
<protein>
    <recommendedName>
        <fullName evidence="1">PilZ domain-containing protein</fullName>
    </recommendedName>
</protein>
<dbReference type="eggNOG" id="ENOG5033H7Q">
    <property type="taxonomic scope" value="Bacteria"/>
</dbReference>
<keyword evidence="3" id="KW-1185">Reference proteome</keyword>
<name>S6AKV8_METRE</name>
<dbReference type="HOGENOM" id="CLU_180682_0_0_6"/>
<reference evidence="2 3" key="1">
    <citation type="journal article" date="2013" name="Genome Announc.">
        <title>Complete Genome Sequence of the Carbazole Degrader Pseudomonas resinovorans Strain CA10 (NBRC 106553).</title>
        <authorList>
            <person name="Shintani M."/>
            <person name="Hosoyama A."/>
            <person name="Ohji S."/>
            <person name="Tsuchikane K."/>
            <person name="Takarada H."/>
            <person name="Yamazoe A."/>
            <person name="Fujita N."/>
            <person name="Nojiri H."/>
        </authorList>
    </citation>
    <scope>NUCLEOTIDE SEQUENCE [LARGE SCALE GENOMIC DNA]</scope>
    <source>
        <strain evidence="2 3">NBRC 106553</strain>
    </source>
</reference>
<sequence length="101" mass="11184">MRVSLDDRNYSEKRDFIRMQLQTRAILEHAGRQYPALCLDLSSSGMQLEVEVALAVGDRVRVLIPSEHSALSGLEAEAEVVRIGRNAEGVHSLGLAIIDLR</sequence>
<dbReference type="InterPro" id="IPR009875">
    <property type="entry name" value="PilZ_domain"/>
</dbReference>
<evidence type="ECO:0000313" key="3">
    <source>
        <dbReference type="Proteomes" id="UP000015503"/>
    </source>
</evidence>
<dbReference type="Proteomes" id="UP000015503">
    <property type="component" value="Chromosome"/>
</dbReference>
<dbReference type="AlphaFoldDB" id="S6AKV8"/>
<dbReference type="STRING" id="1245471.PCA10_35930"/>
<evidence type="ECO:0000259" key="1">
    <source>
        <dbReference type="Pfam" id="PF07238"/>
    </source>
</evidence>
<organism evidence="2 3">
    <name type="scientific">Metapseudomonas resinovorans NBRC 106553</name>
    <dbReference type="NCBI Taxonomy" id="1245471"/>
    <lineage>
        <taxon>Bacteria</taxon>
        <taxon>Pseudomonadati</taxon>
        <taxon>Pseudomonadota</taxon>
        <taxon>Gammaproteobacteria</taxon>
        <taxon>Pseudomonadales</taxon>
        <taxon>Pseudomonadaceae</taxon>
        <taxon>Metapseudomonas</taxon>
    </lineage>
</organism>
<dbReference type="Pfam" id="PF07238">
    <property type="entry name" value="PilZ"/>
    <property type="match status" value="1"/>
</dbReference>
<dbReference type="EMBL" id="AP013068">
    <property type="protein sequence ID" value="BAN49325.1"/>
    <property type="molecule type" value="Genomic_DNA"/>
</dbReference>
<dbReference type="GO" id="GO:0035438">
    <property type="term" value="F:cyclic-di-GMP binding"/>
    <property type="evidence" value="ECO:0007669"/>
    <property type="project" value="InterPro"/>
</dbReference>
<dbReference type="SUPFAM" id="SSF141371">
    <property type="entry name" value="PilZ domain-like"/>
    <property type="match status" value="1"/>
</dbReference>
<feature type="domain" description="PilZ" evidence="1">
    <location>
        <begin position="12"/>
        <end position="100"/>
    </location>
</feature>
<dbReference type="Gene3D" id="2.40.10.220">
    <property type="entry name" value="predicted glycosyltransferase like domains"/>
    <property type="match status" value="1"/>
</dbReference>
<proteinExistence type="predicted"/>
<accession>S6AKV8</accession>
<dbReference type="KEGG" id="pre:PCA10_35930"/>
<gene>
    <name evidence="2" type="ORF">PCA10_35930</name>
</gene>